<keyword evidence="2" id="KW-1185">Reference proteome</keyword>
<gene>
    <name evidence="1" type="ORF">SAMN02745136_00870</name>
</gene>
<evidence type="ECO:0000313" key="2">
    <source>
        <dbReference type="Proteomes" id="UP000184386"/>
    </source>
</evidence>
<protein>
    <submittedName>
        <fullName evidence="1">Uncharacterized protein</fullName>
    </submittedName>
</protein>
<dbReference type="Proteomes" id="UP000184386">
    <property type="component" value="Unassembled WGS sequence"/>
</dbReference>
<dbReference type="STRING" id="1121322.SAMN02745136_00870"/>
<dbReference type="EMBL" id="FRAC01000007">
    <property type="protein sequence ID" value="SHJ79135.1"/>
    <property type="molecule type" value="Genomic_DNA"/>
</dbReference>
<accession>A0A1M6M6R4</accession>
<evidence type="ECO:0000313" key="1">
    <source>
        <dbReference type="EMBL" id="SHJ79135.1"/>
    </source>
</evidence>
<name>A0A1M6M6R4_9FIRM</name>
<organism evidence="1 2">
    <name type="scientific">Anaerocolumna jejuensis DSM 15929</name>
    <dbReference type="NCBI Taxonomy" id="1121322"/>
    <lineage>
        <taxon>Bacteria</taxon>
        <taxon>Bacillati</taxon>
        <taxon>Bacillota</taxon>
        <taxon>Clostridia</taxon>
        <taxon>Lachnospirales</taxon>
        <taxon>Lachnospiraceae</taxon>
        <taxon>Anaerocolumna</taxon>
    </lineage>
</organism>
<proteinExistence type="predicted"/>
<dbReference type="AlphaFoldDB" id="A0A1M6M6R4"/>
<sequence length="157" mass="17910">MKNALHFTNFSIKAVSQTSLRYAWGINMEQVNKLLEQAAYVLLFCLGVSFLLISCKNMGNSIELLKHSLFRQNVLRQQELLEYKAKEHILTATRAEVIGYLTGSPEADIKIDGIGYSKESFGTDGFDYTILREGTYNKEYVLDKKNSITEIAFTHRE</sequence>
<reference evidence="1 2" key="1">
    <citation type="submission" date="2016-11" db="EMBL/GenBank/DDBJ databases">
        <authorList>
            <person name="Jaros S."/>
            <person name="Januszkiewicz K."/>
            <person name="Wedrychowicz H."/>
        </authorList>
    </citation>
    <scope>NUCLEOTIDE SEQUENCE [LARGE SCALE GENOMIC DNA]</scope>
    <source>
        <strain evidence="1 2">DSM 15929</strain>
    </source>
</reference>